<proteinExistence type="predicted"/>
<name>A0A8T2R4N7_CERRI</name>
<reference evidence="1" key="1">
    <citation type="submission" date="2021-08" db="EMBL/GenBank/DDBJ databases">
        <title>WGS assembly of Ceratopteris richardii.</title>
        <authorList>
            <person name="Marchant D.B."/>
            <person name="Chen G."/>
            <person name="Jenkins J."/>
            <person name="Shu S."/>
            <person name="Leebens-Mack J."/>
            <person name="Grimwood J."/>
            <person name="Schmutz J."/>
            <person name="Soltis P."/>
            <person name="Soltis D."/>
            <person name="Chen Z.-H."/>
        </authorList>
    </citation>
    <scope>NUCLEOTIDE SEQUENCE</scope>
    <source>
        <strain evidence="1">Whitten #5841</strain>
        <tissue evidence="1">Leaf</tissue>
    </source>
</reference>
<dbReference type="AlphaFoldDB" id="A0A8T2R4N7"/>
<gene>
    <name evidence="1" type="ORF">KP509_30G060800</name>
</gene>
<keyword evidence="2" id="KW-1185">Reference proteome</keyword>
<protein>
    <submittedName>
        <fullName evidence="1">Uncharacterized protein</fullName>
    </submittedName>
</protein>
<dbReference type="EMBL" id="CM035435">
    <property type="protein sequence ID" value="KAH7290718.1"/>
    <property type="molecule type" value="Genomic_DNA"/>
</dbReference>
<comment type="caution">
    <text evidence="1">The sequence shown here is derived from an EMBL/GenBank/DDBJ whole genome shotgun (WGS) entry which is preliminary data.</text>
</comment>
<accession>A0A8T2R4N7</accession>
<evidence type="ECO:0000313" key="2">
    <source>
        <dbReference type="Proteomes" id="UP000825935"/>
    </source>
</evidence>
<organism evidence="1 2">
    <name type="scientific">Ceratopteris richardii</name>
    <name type="common">Triangle waterfern</name>
    <dbReference type="NCBI Taxonomy" id="49495"/>
    <lineage>
        <taxon>Eukaryota</taxon>
        <taxon>Viridiplantae</taxon>
        <taxon>Streptophyta</taxon>
        <taxon>Embryophyta</taxon>
        <taxon>Tracheophyta</taxon>
        <taxon>Polypodiopsida</taxon>
        <taxon>Polypodiidae</taxon>
        <taxon>Polypodiales</taxon>
        <taxon>Pteridineae</taxon>
        <taxon>Pteridaceae</taxon>
        <taxon>Parkerioideae</taxon>
        <taxon>Ceratopteris</taxon>
    </lineage>
</organism>
<dbReference type="Proteomes" id="UP000825935">
    <property type="component" value="Chromosome 30"/>
</dbReference>
<sequence length="114" mass="12872">MSDPERTCSINLHAGVGHHRGMSEGDGSDQLIHTLGEDALSKKARGQRAWGFSLSVVDRGVCWEVQKGKKYTLRVSWLRRKKFVWLCGSHREGARSSLRRFARRTEGVPFLGFS</sequence>
<evidence type="ECO:0000313" key="1">
    <source>
        <dbReference type="EMBL" id="KAH7290718.1"/>
    </source>
</evidence>